<dbReference type="OrthoDB" id="501208at2"/>
<keyword evidence="2" id="KW-1185">Reference proteome</keyword>
<accession>U7QJH8</accession>
<sequence>MKAPSTNPVVSSILAQNGFTPPYIADFDSATGMLRATSAYLRGEDFPGMGVVPSAFEPITDLITKLPRSLQEQIYIAGSAGEAIAPEQLEDVRAEVVAQWMVNQYPQRSYPAVAIGSSCGALVNLCAALGIPWLPQTFLIPVKHGGEIDIDEPKQALNWGRERSQALLENNPELILHQMHDPCQDRLTSQGMAYFRVKRLGLGETYERFLQKTLPPGGTIFLVECQRTWPTTKVSDRHIFQFGALGGATSEEFLHGSKRVEDYLERYNSHRRKWDAPQPDGERPEAEWGFEADLRHDVERFAQERGYHVRRIIFTEPEDLSPFVAELYRWWYKQRQIVTNCLLVESFLLTEPMWTLKTGSVPFWMKFNKQPSLDALENYLDNTDPYDEIYLMLFSHGVNSVGLPSIERWRQVFQKAKIQGNFVGVDEEKYPRHFASMIRYHTDLKRLISARYPLPSSLTLEQLEQFIDQENGNFRVKFT</sequence>
<comment type="caution">
    <text evidence="1">The sequence shown here is derived from an EMBL/GenBank/DDBJ whole genome shotgun (WGS) entry which is preliminary data.</text>
</comment>
<dbReference type="PATRIC" id="fig|1348334.3.peg.2577"/>
<dbReference type="RefSeq" id="WP_023066410.1">
    <property type="nucleotide sequence ID" value="NZ_AUZM01000022.1"/>
</dbReference>
<dbReference type="EMBL" id="AUZM01000022">
    <property type="protein sequence ID" value="ERT07397.1"/>
    <property type="molecule type" value="Genomic_DNA"/>
</dbReference>
<organism evidence="1 2">
    <name type="scientific">Lyngbya aestuarii BL J</name>
    <dbReference type="NCBI Taxonomy" id="1348334"/>
    <lineage>
        <taxon>Bacteria</taxon>
        <taxon>Bacillati</taxon>
        <taxon>Cyanobacteriota</taxon>
        <taxon>Cyanophyceae</taxon>
        <taxon>Oscillatoriophycideae</taxon>
        <taxon>Oscillatoriales</taxon>
        <taxon>Microcoleaceae</taxon>
        <taxon>Lyngbya</taxon>
    </lineage>
</organism>
<proteinExistence type="predicted"/>
<protein>
    <submittedName>
        <fullName evidence="1">Uncharacterized protein</fullName>
    </submittedName>
</protein>
<dbReference type="Proteomes" id="UP000017127">
    <property type="component" value="Unassembled WGS sequence"/>
</dbReference>
<evidence type="ECO:0000313" key="1">
    <source>
        <dbReference type="EMBL" id="ERT07397.1"/>
    </source>
</evidence>
<reference evidence="1 2" key="1">
    <citation type="journal article" date="2013" name="Front. Microbiol.">
        <title>Comparative genomic analyses of the cyanobacterium, Lyngbya aestuarii BL J, a powerful hydrogen producer.</title>
        <authorList>
            <person name="Kothari A."/>
            <person name="Vaughn M."/>
            <person name="Garcia-Pichel F."/>
        </authorList>
    </citation>
    <scope>NUCLEOTIDE SEQUENCE [LARGE SCALE GENOMIC DNA]</scope>
    <source>
        <strain evidence="1 2">BL J</strain>
    </source>
</reference>
<evidence type="ECO:0000313" key="2">
    <source>
        <dbReference type="Proteomes" id="UP000017127"/>
    </source>
</evidence>
<gene>
    <name evidence="1" type="ORF">M595_2659</name>
</gene>
<name>U7QJH8_9CYAN</name>
<dbReference type="AlphaFoldDB" id="U7QJH8"/>